<accession>A0AAV2MHD8</accession>
<evidence type="ECO:0000313" key="1">
    <source>
        <dbReference type="EMBL" id="CAL1612806.1"/>
    </source>
</evidence>
<gene>
    <name evidence="1" type="ORF">KC01_LOCUS39097</name>
</gene>
<dbReference type="AlphaFoldDB" id="A0AAV2MHD8"/>
<protein>
    <submittedName>
        <fullName evidence="1">Uncharacterized protein</fullName>
    </submittedName>
</protein>
<keyword evidence="2" id="KW-1185">Reference proteome</keyword>
<dbReference type="EMBL" id="OZ035830">
    <property type="protein sequence ID" value="CAL1612806.1"/>
    <property type="molecule type" value="Genomic_DNA"/>
</dbReference>
<reference evidence="1 2" key="1">
    <citation type="submission" date="2024-04" db="EMBL/GenBank/DDBJ databases">
        <authorList>
            <person name="Waldvogel A.-M."/>
            <person name="Schoenle A."/>
        </authorList>
    </citation>
    <scope>NUCLEOTIDE SEQUENCE [LARGE SCALE GENOMIC DNA]</scope>
</reference>
<dbReference type="Proteomes" id="UP001497482">
    <property type="component" value="Chromosome 8"/>
</dbReference>
<evidence type="ECO:0000313" key="2">
    <source>
        <dbReference type="Proteomes" id="UP001497482"/>
    </source>
</evidence>
<name>A0AAV2MHD8_KNICA</name>
<sequence>MQRSGEDLQLQTFGAGGVLTPLRLLPDFPLGILIASGWGSRVGVLCGGEGGSCHVPLRLRAKRASQRPVSAGFDVVGLELAYFRSPENPRTARLLACSAVAPFVCIQGNSAERQGT</sequence>
<organism evidence="1 2">
    <name type="scientific">Knipowitschia caucasica</name>
    <name type="common">Caucasian dwarf goby</name>
    <name type="synonym">Pomatoschistus caucasicus</name>
    <dbReference type="NCBI Taxonomy" id="637954"/>
    <lineage>
        <taxon>Eukaryota</taxon>
        <taxon>Metazoa</taxon>
        <taxon>Chordata</taxon>
        <taxon>Craniata</taxon>
        <taxon>Vertebrata</taxon>
        <taxon>Euteleostomi</taxon>
        <taxon>Actinopterygii</taxon>
        <taxon>Neopterygii</taxon>
        <taxon>Teleostei</taxon>
        <taxon>Neoteleostei</taxon>
        <taxon>Acanthomorphata</taxon>
        <taxon>Gobiaria</taxon>
        <taxon>Gobiiformes</taxon>
        <taxon>Gobioidei</taxon>
        <taxon>Gobiidae</taxon>
        <taxon>Gobiinae</taxon>
        <taxon>Knipowitschia</taxon>
    </lineage>
</organism>
<proteinExistence type="predicted"/>